<feature type="domain" description="Galactose-1-phosphate uridyl transferase C-terminal" evidence="10">
    <location>
        <begin position="167"/>
        <end position="278"/>
    </location>
</feature>
<sequence>MESNNQSISELRKDLVSGDWVVMAKTRAKRPEKSMKCPFCFPAIKEQKIISQTEDIIVIGNKFPAFRPQSDLNKHEYGPFEVMNGAGFHEVIILKEHSPQLYETNLFALIETYQKQYLSLMNRKFVDYISVFHNHGKLAGASIEHPHSQLIASPVIDPDIHRSLDGSENYFQKHQQCVHCVMVDWERKEKIRVLYENSDFIVFVPFVSRVAYEIRIFPKEHKPYFERINDSEKNNLADALQQSLKKLYFVLGDPAYNFFLHTAPCDGKTYEHYHWHFEILPKTSVWAG</sequence>
<dbReference type="InterPro" id="IPR036265">
    <property type="entry name" value="HIT-like_sf"/>
</dbReference>
<keyword evidence="6" id="KW-0862">Zinc</keyword>
<name>A0A2G9YCQ8_9BACT</name>
<reference evidence="11 12" key="1">
    <citation type="submission" date="2017-09" db="EMBL/GenBank/DDBJ databases">
        <title>Depth-based differentiation of microbial function through sediment-hosted aquifers and enrichment of novel symbionts in the deep terrestrial subsurface.</title>
        <authorList>
            <person name="Probst A.J."/>
            <person name="Ladd B."/>
            <person name="Jarett J.K."/>
            <person name="Geller-Mcgrath D.E."/>
            <person name="Sieber C.M."/>
            <person name="Emerson J.B."/>
            <person name="Anantharaman K."/>
            <person name="Thomas B.C."/>
            <person name="Malmstrom R."/>
            <person name="Stieglmeier M."/>
            <person name="Klingl A."/>
            <person name="Woyke T."/>
            <person name="Ryan C.M."/>
            <person name="Banfield J.F."/>
        </authorList>
    </citation>
    <scope>NUCLEOTIDE SEQUENCE [LARGE SCALE GENOMIC DNA]</scope>
    <source>
        <strain evidence="11">CG23_combo_of_CG06-09_8_20_14_all_37_13</strain>
    </source>
</reference>
<evidence type="ECO:0000256" key="7">
    <source>
        <dbReference type="ARBA" id="ARBA00023277"/>
    </source>
</evidence>
<dbReference type="InterPro" id="IPR005849">
    <property type="entry name" value="GalP_Utransf_N"/>
</dbReference>
<dbReference type="EMBL" id="PCRH01000049">
    <property type="protein sequence ID" value="PIP17018.1"/>
    <property type="molecule type" value="Genomic_DNA"/>
</dbReference>
<feature type="domain" description="Galactose-1-phosphate uridyl transferase N-terminal" evidence="9">
    <location>
        <begin position="28"/>
        <end position="154"/>
    </location>
</feature>
<evidence type="ECO:0000259" key="9">
    <source>
        <dbReference type="Pfam" id="PF01087"/>
    </source>
</evidence>
<evidence type="ECO:0000256" key="8">
    <source>
        <dbReference type="PIRSR" id="PIRSR000808-1"/>
    </source>
</evidence>
<dbReference type="AlphaFoldDB" id="A0A2G9YCQ8"/>
<keyword evidence="7" id="KW-0119">Carbohydrate metabolism</keyword>
<keyword evidence="5" id="KW-0479">Metal-binding</keyword>
<evidence type="ECO:0000313" key="12">
    <source>
        <dbReference type="Proteomes" id="UP000231480"/>
    </source>
</evidence>
<keyword evidence="3" id="KW-0808">Transferase</keyword>
<dbReference type="GO" id="GO:0006012">
    <property type="term" value="P:galactose metabolic process"/>
    <property type="evidence" value="ECO:0007669"/>
    <property type="project" value="InterPro"/>
</dbReference>
<dbReference type="Gene3D" id="3.30.428.10">
    <property type="entry name" value="HIT-like"/>
    <property type="match status" value="2"/>
</dbReference>
<keyword evidence="4" id="KW-0548">Nucleotidyltransferase</keyword>
<gene>
    <name evidence="11" type="ORF">COX44_02280</name>
</gene>
<dbReference type="Pfam" id="PF01087">
    <property type="entry name" value="GalP_UDP_transf"/>
    <property type="match status" value="1"/>
</dbReference>
<dbReference type="PIRSF" id="PIRSF000808">
    <property type="entry name" value="GalT"/>
    <property type="match status" value="1"/>
</dbReference>
<dbReference type="SUPFAM" id="SSF54197">
    <property type="entry name" value="HIT-like"/>
    <property type="match status" value="2"/>
</dbReference>
<evidence type="ECO:0000259" key="10">
    <source>
        <dbReference type="Pfam" id="PF02744"/>
    </source>
</evidence>
<evidence type="ECO:0000256" key="5">
    <source>
        <dbReference type="ARBA" id="ARBA00022723"/>
    </source>
</evidence>
<dbReference type="InterPro" id="IPR005850">
    <property type="entry name" value="GalP_Utransf_C"/>
</dbReference>
<dbReference type="PANTHER" id="PTHR42763:SF2">
    <property type="entry name" value="ADP-GLUCOSE PHOSPHORYLASE"/>
    <property type="match status" value="1"/>
</dbReference>
<dbReference type="PANTHER" id="PTHR42763">
    <property type="entry name" value="ADP-GLUCOSE PHOSPHORYLASE"/>
    <property type="match status" value="1"/>
</dbReference>
<evidence type="ECO:0000256" key="6">
    <source>
        <dbReference type="ARBA" id="ARBA00022833"/>
    </source>
</evidence>
<comment type="caution">
    <text evidence="11">The sequence shown here is derived from an EMBL/GenBank/DDBJ whole genome shotgun (WGS) entry which is preliminary data.</text>
</comment>
<protein>
    <submittedName>
        <fullName evidence="11">Uncharacterized protein</fullName>
    </submittedName>
</protein>
<evidence type="ECO:0000256" key="4">
    <source>
        <dbReference type="ARBA" id="ARBA00022695"/>
    </source>
</evidence>
<organism evidence="11 12">
    <name type="scientific">Candidatus Portnoybacteria bacterium CG23_combo_of_CG06-09_8_20_14_all_37_13</name>
    <dbReference type="NCBI Taxonomy" id="1974819"/>
    <lineage>
        <taxon>Bacteria</taxon>
        <taxon>Candidatus Portnoyibacteriota</taxon>
    </lineage>
</organism>
<feature type="active site" description="Tele-UMP-histidine intermediate" evidence="8">
    <location>
        <position position="147"/>
    </location>
</feature>
<dbReference type="InterPro" id="IPR053177">
    <property type="entry name" value="ADP-glucose_phosphorylase"/>
</dbReference>
<feature type="non-terminal residue" evidence="11">
    <location>
        <position position="288"/>
    </location>
</feature>
<dbReference type="Pfam" id="PF02744">
    <property type="entry name" value="GalP_UDP_tr_C"/>
    <property type="match status" value="1"/>
</dbReference>
<proteinExistence type="inferred from homology"/>
<evidence type="ECO:0000256" key="3">
    <source>
        <dbReference type="ARBA" id="ARBA00022679"/>
    </source>
</evidence>
<evidence type="ECO:0000256" key="2">
    <source>
        <dbReference type="ARBA" id="ARBA00010951"/>
    </source>
</evidence>
<dbReference type="InterPro" id="IPR001937">
    <property type="entry name" value="GalP_UDPtransf1"/>
</dbReference>
<dbReference type="Proteomes" id="UP000231480">
    <property type="component" value="Unassembled WGS sequence"/>
</dbReference>
<accession>A0A2G9YCQ8</accession>
<comment type="cofactor">
    <cofactor evidence="1">
        <name>Zn(2+)</name>
        <dbReference type="ChEBI" id="CHEBI:29105"/>
    </cofactor>
</comment>
<dbReference type="GO" id="GO:0008270">
    <property type="term" value="F:zinc ion binding"/>
    <property type="evidence" value="ECO:0007669"/>
    <property type="project" value="InterPro"/>
</dbReference>
<evidence type="ECO:0000256" key="1">
    <source>
        <dbReference type="ARBA" id="ARBA00001947"/>
    </source>
</evidence>
<dbReference type="GO" id="GO:0008108">
    <property type="term" value="F:UDP-glucose:hexose-1-phosphate uridylyltransferase activity"/>
    <property type="evidence" value="ECO:0007669"/>
    <property type="project" value="InterPro"/>
</dbReference>
<evidence type="ECO:0000313" key="11">
    <source>
        <dbReference type="EMBL" id="PIP17018.1"/>
    </source>
</evidence>
<comment type="similarity">
    <text evidence="2">Belongs to the galactose-1-phosphate uridylyltransferase type 1 family.</text>
</comment>